<protein>
    <submittedName>
        <fullName evidence="1">Uncharacterized protein</fullName>
    </submittedName>
</protein>
<sequence>MFASKISQTLSIPVEGSEPVSVTIQKLSRRSLDAARLAKQRQIASVAKDMGAEMVQAYEARNAKDAANKVLDPAEARFNGYDVETVLVNGIREWTADVSVAAGVPDLDEDASETLFKAIIVLSVPTEAEAEVAQGKS</sequence>
<comment type="caution">
    <text evidence="1">The sequence shown here is derived from an EMBL/GenBank/DDBJ whole genome shotgun (WGS) entry which is preliminary data.</text>
</comment>
<gene>
    <name evidence="1" type="ORF">LCGC14_1634110</name>
</gene>
<proteinExistence type="predicted"/>
<evidence type="ECO:0000313" key="1">
    <source>
        <dbReference type="EMBL" id="KKM21568.1"/>
    </source>
</evidence>
<dbReference type="AlphaFoldDB" id="A0A0F9KHD8"/>
<name>A0A0F9KHD8_9ZZZZ</name>
<reference evidence="1" key="1">
    <citation type="journal article" date="2015" name="Nature">
        <title>Complex archaea that bridge the gap between prokaryotes and eukaryotes.</title>
        <authorList>
            <person name="Spang A."/>
            <person name="Saw J.H."/>
            <person name="Jorgensen S.L."/>
            <person name="Zaremba-Niedzwiedzka K."/>
            <person name="Martijn J."/>
            <person name="Lind A.E."/>
            <person name="van Eijk R."/>
            <person name="Schleper C."/>
            <person name="Guy L."/>
            <person name="Ettema T.J."/>
        </authorList>
    </citation>
    <scope>NUCLEOTIDE SEQUENCE</scope>
</reference>
<dbReference type="EMBL" id="LAZR01013522">
    <property type="protein sequence ID" value="KKM21568.1"/>
    <property type="molecule type" value="Genomic_DNA"/>
</dbReference>
<organism evidence="1">
    <name type="scientific">marine sediment metagenome</name>
    <dbReference type="NCBI Taxonomy" id="412755"/>
    <lineage>
        <taxon>unclassified sequences</taxon>
        <taxon>metagenomes</taxon>
        <taxon>ecological metagenomes</taxon>
    </lineage>
</organism>
<accession>A0A0F9KHD8</accession>